<dbReference type="Gene3D" id="2.60.120.620">
    <property type="entry name" value="q2cbj1_9rhob like domain"/>
    <property type="match status" value="1"/>
</dbReference>
<dbReference type="Pfam" id="PF05721">
    <property type="entry name" value="PhyH"/>
    <property type="match status" value="1"/>
</dbReference>
<dbReference type="InterPro" id="IPR008775">
    <property type="entry name" value="Phytyl_CoA_dOase-like"/>
</dbReference>
<protein>
    <recommendedName>
        <fullName evidence="3">Phytanoyl-CoA dioxygenase</fullName>
    </recommendedName>
</protein>
<dbReference type="EMBL" id="JAUSWJ010000001">
    <property type="protein sequence ID" value="MDQ0517575.1"/>
    <property type="molecule type" value="Genomic_DNA"/>
</dbReference>
<organism evidence="1 2">
    <name type="scientific">Kaistia geumhonensis</name>
    <dbReference type="NCBI Taxonomy" id="410839"/>
    <lineage>
        <taxon>Bacteria</taxon>
        <taxon>Pseudomonadati</taxon>
        <taxon>Pseudomonadota</taxon>
        <taxon>Alphaproteobacteria</taxon>
        <taxon>Hyphomicrobiales</taxon>
        <taxon>Kaistiaceae</taxon>
        <taxon>Kaistia</taxon>
    </lineage>
</organism>
<proteinExistence type="predicted"/>
<reference evidence="1 2" key="1">
    <citation type="submission" date="2023-07" db="EMBL/GenBank/DDBJ databases">
        <title>Genomic Encyclopedia of Type Strains, Phase IV (KMG-IV): sequencing the most valuable type-strain genomes for metagenomic binning, comparative biology and taxonomic classification.</title>
        <authorList>
            <person name="Goeker M."/>
        </authorList>
    </citation>
    <scope>NUCLEOTIDE SEQUENCE [LARGE SCALE GENOMIC DNA]</scope>
    <source>
        <strain evidence="1 2">B1-1</strain>
    </source>
</reference>
<accession>A0ABU0M9U4</accession>
<dbReference type="SUPFAM" id="SSF51197">
    <property type="entry name" value="Clavaminate synthase-like"/>
    <property type="match status" value="1"/>
</dbReference>
<comment type="caution">
    <text evidence="1">The sequence shown here is derived from an EMBL/GenBank/DDBJ whole genome shotgun (WGS) entry which is preliminary data.</text>
</comment>
<sequence length="284" mass="32052">MRDHVENNDVPVRNSANIQRELAENGFVVVRNVLTSDQVSALRQSVRNHLKSAGWYNYGGKFQVQAMHSVPDVGRIITTDRVLDLLEDITSPNKVVLTRECDIMMNTTSTWHKDITQHPIVDGNRVFEDETFRVYKAAFYLQDQDEASRATLKVRPRSHRMKDGTEMPVEPAAVRAGDAVVFDIRIDHVGQFPSLSDKLMRRGFEKIGPRLNVDPQKAFSKARALLRRSHPHGPDRMAIFMTFGPSHEWTRAYASACEQLHAPVDASMNPDVMAHLAARGVSVL</sequence>
<dbReference type="RefSeq" id="WP_266283058.1">
    <property type="nucleotide sequence ID" value="NZ_JAPKNF010000002.1"/>
</dbReference>
<evidence type="ECO:0000313" key="2">
    <source>
        <dbReference type="Proteomes" id="UP001223743"/>
    </source>
</evidence>
<keyword evidence="2" id="KW-1185">Reference proteome</keyword>
<name>A0ABU0M9U4_9HYPH</name>
<evidence type="ECO:0008006" key="3">
    <source>
        <dbReference type="Google" id="ProtNLM"/>
    </source>
</evidence>
<evidence type="ECO:0000313" key="1">
    <source>
        <dbReference type="EMBL" id="MDQ0517575.1"/>
    </source>
</evidence>
<dbReference type="Proteomes" id="UP001223743">
    <property type="component" value="Unassembled WGS sequence"/>
</dbReference>
<gene>
    <name evidence="1" type="ORF">QO015_003188</name>
</gene>